<reference evidence="1" key="1">
    <citation type="submission" date="2020-03" db="EMBL/GenBank/DDBJ databases">
        <title>Draft sequencing of Paenibacilllus sp. S3N08.</title>
        <authorList>
            <person name="Kim D.-U."/>
        </authorList>
    </citation>
    <scope>NUCLEOTIDE SEQUENCE</scope>
    <source>
        <strain evidence="1">S3N08</strain>
    </source>
</reference>
<dbReference type="EMBL" id="JAAOIW010000007">
    <property type="protein sequence ID" value="NHN32250.1"/>
    <property type="molecule type" value="Genomic_DNA"/>
</dbReference>
<name>A0ABX0JEX3_9BACL</name>
<comment type="caution">
    <text evidence="1">The sequence shown here is derived from an EMBL/GenBank/DDBJ whole genome shotgun (WGS) entry which is preliminary data.</text>
</comment>
<evidence type="ECO:0000313" key="1">
    <source>
        <dbReference type="EMBL" id="NHN32250.1"/>
    </source>
</evidence>
<proteinExistence type="predicted"/>
<dbReference type="Proteomes" id="UP001165962">
    <property type="component" value="Unassembled WGS sequence"/>
</dbReference>
<gene>
    <name evidence="1" type="ORF">G9U52_20630</name>
</gene>
<evidence type="ECO:0000313" key="2">
    <source>
        <dbReference type="Proteomes" id="UP001165962"/>
    </source>
</evidence>
<accession>A0ABX0JEX3</accession>
<keyword evidence="2" id="KW-1185">Reference proteome</keyword>
<dbReference type="RefSeq" id="WP_166152514.1">
    <property type="nucleotide sequence ID" value="NZ_JAAOIW010000007.1"/>
</dbReference>
<sequence>MENIRAIFNSLGEMEAAAAMLREQGVIDIKLQNQAANGGYTLESMQSSLISGIGDDEGASGSECIMEVVVESSRFRQVEDTIARYGGAI</sequence>
<protein>
    <submittedName>
        <fullName evidence="1">Uncharacterized protein</fullName>
    </submittedName>
</protein>
<organism evidence="1 2">
    <name type="scientific">Paenibacillus agricola</name>
    <dbReference type="NCBI Taxonomy" id="2716264"/>
    <lineage>
        <taxon>Bacteria</taxon>
        <taxon>Bacillati</taxon>
        <taxon>Bacillota</taxon>
        <taxon>Bacilli</taxon>
        <taxon>Bacillales</taxon>
        <taxon>Paenibacillaceae</taxon>
        <taxon>Paenibacillus</taxon>
    </lineage>
</organism>